<protein>
    <submittedName>
        <fullName evidence="1">Uncharacterized protein</fullName>
    </submittedName>
</protein>
<accession>A0A6S6SVV2</accession>
<gene>
    <name evidence="1" type="ORF">HELGO_WM13612</name>
</gene>
<evidence type="ECO:0000313" key="1">
    <source>
        <dbReference type="EMBL" id="CAA6808706.1"/>
    </source>
</evidence>
<dbReference type="EMBL" id="CACVAU010000029">
    <property type="protein sequence ID" value="CAA6808706.1"/>
    <property type="molecule type" value="Genomic_DNA"/>
</dbReference>
<sequence length="141" mass="16170">MLEKFKSTSLITKLLYLFAFILLVAWVIPKVSAYYSTVNTYKDNTEALRSLSAKHGISTSPKTFTKILFKQDSTLLFSKVTINDLEEKEYAVDISMKREDLNSFHTFLDTLALKYYVEVSSALKFTTEDETINVKMNLKAL</sequence>
<name>A0A6S6SVV2_9BACT</name>
<dbReference type="AlphaFoldDB" id="A0A6S6SVV2"/>
<proteinExistence type="predicted"/>
<organism evidence="1">
    <name type="scientific">uncultured Sulfurovum sp</name>
    <dbReference type="NCBI Taxonomy" id="269237"/>
    <lineage>
        <taxon>Bacteria</taxon>
        <taxon>Pseudomonadati</taxon>
        <taxon>Campylobacterota</taxon>
        <taxon>Epsilonproteobacteria</taxon>
        <taxon>Campylobacterales</taxon>
        <taxon>Sulfurovaceae</taxon>
        <taxon>Sulfurovum</taxon>
        <taxon>environmental samples</taxon>
    </lineage>
</organism>
<reference evidence="1" key="1">
    <citation type="submission" date="2020-01" db="EMBL/GenBank/DDBJ databases">
        <authorList>
            <person name="Meier V. D."/>
            <person name="Meier V D."/>
        </authorList>
    </citation>
    <scope>NUCLEOTIDE SEQUENCE</scope>
    <source>
        <strain evidence="1">HLG_WM_MAG_05</strain>
    </source>
</reference>